<protein>
    <submittedName>
        <fullName evidence="1">Uncharacterized protein</fullName>
    </submittedName>
</protein>
<comment type="caution">
    <text evidence="1">The sequence shown here is derived from an EMBL/GenBank/DDBJ whole genome shotgun (WGS) entry which is preliminary data.</text>
</comment>
<name>A0A8S9URJ2_PHYIN</name>
<dbReference type="EMBL" id="JAACNO010001405">
    <property type="protein sequence ID" value="KAF4140888.1"/>
    <property type="molecule type" value="Genomic_DNA"/>
</dbReference>
<evidence type="ECO:0000313" key="2">
    <source>
        <dbReference type="Proteomes" id="UP000704712"/>
    </source>
</evidence>
<gene>
    <name evidence="1" type="ORF">GN958_ATG09736</name>
</gene>
<organism evidence="1 2">
    <name type="scientific">Phytophthora infestans</name>
    <name type="common">Potato late blight agent</name>
    <name type="synonym">Botrytis infestans</name>
    <dbReference type="NCBI Taxonomy" id="4787"/>
    <lineage>
        <taxon>Eukaryota</taxon>
        <taxon>Sar</taxon>
        <taxon>Stramenopiles</taxon>
        <taxon>Oomycota</taxon>
        <taxon>Peronosporomycetes</taxon>
        <taxon>Peronosporales</taxon>
        <taxon>Peronosporaceae</taxon>
        <taxon>Phytophthora</taxon>
    </lineage>
</organism>
<reference evidence="1" key="1">
    <citation type="submission" date="2020-03" db="EMBL/GenBank/DDBJ databases">
        <title>Hybrid Assembly of Korean Phytophthora infestans isolates.</title>
        <authorList>
            <person name="Prokchorchik M."/>
            <person name="Lee Y."/>
            <person name="Seo J."/>
            <person name="Cho J.-H."/>
            <person name="Park Y.-E."/>
            <person name="Jang D.-C."/>
            <person name="Im J.-S."/>
            <person name="Choi J.-G."/>
            <person name="Park H.-J."/>
            <person name="Lee G.-B."/>
            <person name="Lee Y.-G."/>
            <person name="Hong S.-Y."/>
            <person name="Cho K."/>
            <person name="Sohn K.H."/>
        </authorList>
    </citation>
    <scope>NUCLEOTIDE SEQUENCE</scope>
    <source>
        <strain evidence="1">KR_2_A2</strain>
    </source>
</reference>
<accession>A0A8S9URJ2</accession>
<dbReference type="AlphaFoldDB" id="A0A8S9URJ2"/>
<dbReference type="Proteomes" id="UP000704712">
    <property type="component" value="Unassembled WGS sequence"/>
</dbReference>
<evidence type="ECO:0000313" key="1">
    <source>
        <dbReference type="EMBL" id="KAF4140888.1"/>
    </source>
</evidence>
<proteinExistence type="predicted"/>
<sequence length="67" mass="7484">MAEEDDIGQQPRRPRSKKPWVELWTNNSGSSASLDEYLATLPSTVVSRTTPRRVASITFQMALMTAC</sequence>